<accession>A0AA35TVT3</accession>
<keyword evidence="9" id="KW-0503">Monooxygenase</keyword>
<feature type="domain" description="Fatty acid hydroxylase" evidence="8">
    <location>
        <begin position="120"/>
        <end position="252"/>
    </location>
</feature>
<dbReference type="GO" id="GO:0005783">
    <property type="term" value="C:endoplasmic reticulum"/>
    <property type="evidence" value="ECO:0007669"/>
    <property type="project" value="TreeGrafter"/>
</dbReference>
<evidence type="ECO:0000256" key="1">
    <source>
        <dbReference type="ARBA" id="ARBA00004127"/>
    </source>
</evidence>
<dbReference type="GO" id="GO:0006643">
    <property type="term" value="P:membrane lipid metabolic process"/>
    <property type="evidence" value="ECO:0007669"/>
    <property type="project" value="TreeGrafter"/>
</dbReference>
<feature type="transmembrane region" description="Helical" evidence="7">
    <location>
        <begin position="170"/>
        <end position="190"/>
    </location>
</feature>
<keyword evidence="6 7" id="KW-0472">Membrane</keyword>
<keyword evidence="3 7" id="KW-1133">Transmembrane helix</keyword>
<comment type="subcellular location">
    <subcellularLocation>
        <location evidence="1">Endomembrane system</location>
        <topology evidence="1">Multi-pass membrane protein</topology>
    </subcellularLocation>
</comment>
<comment type="caution">
    <text evidence="9">The sequence shown here is derived from an EMBL/GenBank/DDBJ whole genome shotgun (WGS) entry which is preliminary data.</text>
</comment>
<keyword evidence="4" id="KW-0560">Oxidoreductase</keyword>
<evidence type="ECO:0000256" key="4">
    <source>
        <dbReference type="ARBA" id="ARBA00023002"/>
    </source>
</evidence>
<sequence>MENVTTLTAARLAGKMMREVRPLFYLELPSTSSFQHVTEVPDYSKQVTPYFFAMIFLEVFIRWMKGMPRVRFNSSIDSLSAGLFLLLTKVLMGSIDISLYVWVHSRFCMYELPWDSALTWIVALLGVDCGYYWFHRMAHEVNLIWAAHQVHHSSDDFTLSSALRQPISTVFFSMFVYLPLALFLPPSLYFTHKQFNLLYQFWIHTEVVDRLGVLEWVLNTPSHHRVHHGRNPYCIDCNYAGVLIIWDRMFGTFQPELREEKVVYGLVHPLSSWNPFWAQVRNQGSLQSSFPLRDPRYTTMYTSRGDWCGGRKEMASHSNCSSFSKVPAGRQGNHASVFDKIFLRFLQMKNHMIQRCRSG</sequence>
<dbReference type="GO" id="GO:0016020">
    <property type="term" value="C:membrane"/>
    <property type="evidence" value="ECO:0007669"/>
    <property type="project" value="GOC"/>
</dbReference>
<dbReference type="GO" id="GO:0008610">
    <property type="term" value="P:lipid biosynthetic process"/>
    <property type="evidence" value="ECO:0007669"/>
    <property type="project" value="InterPro"/>
</dbReference>
<evidence type="ECO:0000256" key="6">
    <source>
        <dbReference type="ARBA" id="ARBA00023136"/>
    </source>
</evidence>
<dbReference type="AlphaFoldDB" id="A0AA35TVT3"/>
<dbReference type="Proteomes" id="UP001174909">
    <property type="component" value="Unassembled WGS sequence"/>
</dbReference>
<dbReference type="EMBL" id="CASHTH010004204">
    <property type="protein sequence ID" value="CAI8054679.1"/>
    <property type="molecule type" value="Genomic_DNA"/>
</dbReference>
<evidence type="ECO:0000256" key="7">
    <source>
        <dbReference type="SAM" id="Phobius"/>
    </source>
</evidence>
<gene>
    <name evidence="9" type="ORF">GBAR_LOCUS29827</name>
</gene>
<feature type="transmembrane region" description="Helical" evidence="7">
    <location>
        <begin position="47"/>
        <end position="64"/>
    </location>
</feature>
<dbReference type="GO" id="GO:0005506">
    <property type="term" value="F:iron ion binding"/>
    <property type="evidence" value="ECO:0007669"/>
    <property type="project" value="InterPro"/>
</dbReference>
<evidence type="ECO:0000256" key="3">
    <source>
        <dbReference type="ARBA" id="ARBA00022989"/>
    </source>
</evidence>
<evidence type="ECO:0000313" key="9">
    <source>
        <dbReference type="EMBL" id="CAI8054679.1"/>
    </source>
</evidence>
<evidence type="ECO:0000256" key="2">
    <source>
        <dbReference type="ARBA" id="ARBA00022692"/>
    </source>
</evidence>
<evidence type="ECO:0000259" key="8">
    <source>
        <dbReference type="Pfam" id="PF04116"/>
    </source>
</evidence>
<feature type="transmembrane region" description="Helical" evidence="7">
    <location>
        <begin position="117"/>
        <end position="134"/>
    </location>
</feature>
<keyword evidence="2 7" id="KW-0812">Transmembrane</keyword>
<dbReference type="InterPro" id="IPR006694">
    <property type="entry name" value="Fatty_acid_hydroxylase"/>
</dbReference>
<dbReference type="InterPro" id="IPR051689">
    <property type="entry name" value="Sterol_desaturase/TMEM195"/>
</dbReference>
<feature type="transmembrane region" description="Helical" evidence="7">
    <location>
        <begin position="76"/>
        <end position="102"/>
    </location>
</feature>
<name>A0AA35TVT3_GEOBA</name>
<evidence type="ECO:0000256" key="5">
    <source>
        <dbReference type="ARBA" id="ARBA00023098"/>
    </source>
</evidence>
<protein>
    <submittedName>
        <fullName evidence="9">Alkylglycerol monooxygenase</fullName>
    </submittedName>
</protein>
<dbReference type="GO" id="GO:0050479">
    <property type="term" value="F:glyceryl-ether monooxygenase activity"/>
    <property type="evidence" value="ECO:0007669"/>
    <property type="project" value="TreeGrafter"/>
</dbReference>
<keyword evidence="10" id="KW-1185">Reference proteome</keyword>
<reference evidence="9" key="1">
    <citation type="submission" date="2023-03" db="EMBL/GenBank/DDBJ databases">
        <authorList>
            <person name="Steffen K."/>
            <person name="Cardenas P."/>
        </authorList>
    </citation>
    <scope>NUCLEOTIDE SEQUENCE</scope>
</reference>
<dbReference type="PANTHER" id="PTHR21624">
    <property type="entry name" value="STEROL DESATURASE-RELATED PROTEIN"/>
    <property type="match status" value="1"/>
</dbReference>
<proteinExistence type="predicted"/>
<organism evidence="9 10">
    <name type="scientific">Geodia barretti</name>
    <name type="common">Barrett's horny sponge</name>
    <dbReference type="NCBI Taxonomy" id="519541"/>
    <lineage>
        <taxon>Eukaryota</taxon>
        <taxon>Metazoa</taxon>
        <taxon>Porifera</taxon>
        <taxon>Demospongiae</taxon>
        <taxon>Heteroscleromorpha</taxon>
        <taxon>Tetractinellida</taxon>
        <taxon>Astrophorina</taxon>
        <taxon>Geodiidae</taxon>
        <taxon>Geodia</taxon>
    </lineage>
</organism>
<keyword evidence="5" id="KW-0443">Lipid metabolism</keyword>
<dbReference type="Pfam" id="PF04116">
    <property type="entry name" value="FA_hydroxylase"/>
    <property type="match status" value="1"/>
</dbReference>
<evidence type="ECO:0000313" key="10">
    <source>
        <dbReference type="Proteomes" id="UP001174909"/>
    </source>
</evidence>
<dbReference type="PANTHER" id="PTHR21624:SF1">
    <property type="entry name" value="ALKYLGLYCEROL MONOOXYGENASE"/>
    <property type="match status" value="1"/>
</dbReference>